<proteinExistence type="predicted"/>
<dbReference type="OrthoDB" id="5871612at2759"/>
<reference evidence="2 3" key="1">
    <citation type="submission" date="2013-12" db="EMBL/GenBank/DDBJ databases">
        <title>Draft genome of the parsitic nematode Ancylostoma duodenale.</title>
        <authorList>
            <person name="Mitreva M."/>
        </authorList>
    </citation>
    <scope>NUCLEOTIDE SEQUENCE [LARGE SCALE GENOMIC DNA]</scope>
    <source>
        <strain evidence="2 3">Zhejiang</strain>
    </source>
</reference>
<feature type="transmembrane region" description="Helical" evidence="1">
    <location>
        <begin position="13"/>
        <end position="32"/>
    </location>
</feature>
<accession>A0A0C2HDG5</accession>
<dbReference type="AlphaFoldDB" id="A0A0C2HDG5"/>
<evidence type="ECO:0000256" key="1">
    <source>
        <dbReference type="SAM" id="Phobius"/>
    </source>
</evidence>
<name>A0A0C2HDG5_9BILA</name>
<keyword evidence="1" id="KW-1133">Transmembrane helix</keyword>
<protein>
    <submittedName>
        <fullName evidence="2">Uncharacterized protein</fullName>
    </submittedName>
</protein>
<evidence type="ECO:0000313" key="3">
    <source>
        <dbReference type="Proteomes" id="UP000054047"/>
    </source>
</evidence>
<keyword evidence="3" id="KW-1185">Reference proteome</keyword>
<gene>
    <name evidence="2" type="ORF">ANCDUO_02082</name>
</gene>
<sequence length="91" mass="10611">MDSDEKSLSWLDYAIFAASLSLSIGTGVYHAIRQSFERWCKFRAAVVSITYDDNQRKHYSDRNSCRWESQFLKQSLLPEAWETLREKLSAA</sequence>
<keyword evidence="1" id="KW-0472">Membrane</keyword>
<keyword evidence="1" id="KW-0812">Transmembrane</keyword>
<evidence type="ECO:0000313" key="2">
    <source>
        <dbReference type="EMBL" id="KIH67586.1"/>
    </source>
</evidence>
<organism evidence="2 3">
    <name type="scientific">Ancylostoma duodenale</name>
    <dbReference type="NCBI Taxonomy" id="51022"/>
    <lineage>
        <taxon>Eukaryota</taxon>
        <taxon>Metazoa</taxon>
        <taxon>Ecdysozoa</taxon>
        <taxon>Nematoda</taxon>
        <taxon>Chromadorea</taxon>
        <taxon>Rhabditida</taxon>
        <taxon>Rhabditina</taxon>
        <taxon>Rhabditomorpha</taxon>
        <taxon>Strongyloidea</taxon>
        <taxon>Ancylostomatidae</taxon>
        <taxon>Ancylostomatinae</taxon>
        <taxon>Ancylostoma</taxon>
    </lineage>
</organism>
<dbReference type="EMBL" id="KN726638">
    <property type="protein sequence ID" value="KIH67586.1"/>
    <property type="molecule type" value="Genomic_DNA"/>
</dbReference>
<dbReference type="Proteomes" id="UP000054047">
    <property type="component" value="Unassembled WGS sequence"/>
</dbReference>